<protein>
    <recommendedName>
        <fullName evidence="6">Medium/long-chain acyl-CoA thioesterase YigI</fullName>
        <ecNumber evidence="5">3.1.2.20</ecNumber>
    </recommendedName>
</protein>
<comment type="catalytic activity">
    <reaction evidence="2">
        <text>a fatty acyl-CoA + H2O = a fatty acid + CoA + H(+)</text>
        <dbReference type="Rhea" id="RHEA:16781"/>
        <dbReference type="ChEBI" id="CHEBI:15377"/>
        <dbReference type="ChEBI" id="CHEBI:15378"/>
        <dbReference type="ChEBI" id="CHEBI:28868"/>
        <dbReference type="ChEBI" id="CHEBI:57287"/>
        <dbReference type="ChEBI" id="CHEBI:77636"/>
        <dbReference type="EC" id="3.1.2.20"/>
    </reaction>
</comment>
<evidence type="ECO:0000256" key="5">
    <source>
        <dbReference type="ARBA" id="ARBA00038894"/>
    </source>
</evidence>
<reference evidence="9 11" key="1">
    <citation type="submission" date="2014-01" db="EMBL/GenBank/DDBJ databases">
        <title>Sulfitobacter sp. H3 (MCCC 1A00686) Genome Sequencing.</title>
        <authorList>
            <person name="Lai Q."/>
            <person name="Hong Z."/>
        </authorList>
    </citation>
    <scope>NUCLEOTIDE SEQUENCE [LARGE SCALE GENOMIC DNA]</scope>
    <source>
        <strain evidence="9 11">H3</strain>
    </source>
</reference>
<name>A0A073IXL5_9RHOB</name>
<dbReference type="EMBL" id="JAMD01000014">
    <property type="protein sequence ID" value="KEJ94360.1"/>
    <property type="molecule type" value="Genomic_DNA"/>
</dbReference>
<dbReference type="CDD" id="cd03443">
    <property type="entry name" value="PaaI_thioesterase"/>
    <property type="match status" value="1"/>
</dbReference>
<keyword evidence="1" id="KW-0378">Hydrolase</keyword>
<accession>A0A073IXL5</accession>
<dbReference type="Pfam" id="PF03061">
    <property type="entry name" value="4HBT"/>
    <property type="match status" value="1"/>
</dbReference>
<evidence type="ECO:0000256" key="3">
    <source>
        <dbReference type="ARBA" id="ARBA00036002"/>
    </source>
</evidence>
<dbReference type="Proteomes" id="UP000027746">
    <property type="component" value="Unassembled WGS sequence"/>
</dbReference>
<dbReference type="InterPro" id="IPR006683">
    <property type="entry name" value="Thioestr_dom"/>
</dbReference>
<dbReference type="Gene3D" id="3.10.129.10">
    <property type="entry name" value="Hotdog Thioesterase"/>
    <property type="match status" value="1"/>
</dbReference>
<evidence type="ECO:0000313" key="9">
    <source>
        <dbReference type="EMBL" id="KEJ94360.1"/>
    </source>
</evidence>
<dbReference type="EMBL" id="JAFBWN010000009">
    <property type="protein sequence ID" value="MBM2355658.1"/>
    <property type="molecule type" value="Genomic_DNA"/>
</dbReference>
<dbReference type="EC" id="3.1.2.20" evidence="5"/>
<evidence type="ECO:0000313" key="11">
    <source>
        <dbReference type="Proteomes" id="UP000027746"/>
    </source>
</evidence>
<gene>
    <name evidence="10" type="ORF">JQX14_13995</name>
    <name evidence="9" type="ORF">SUH3_06765</name>
</gene>
<evidence type="ECO:0000256" key="6">
    <source>
        <dbReference type="ARBA" id="ARBA00040062"/>
    </source>
</evidence>
<dbReference type="PANTHER" id="PTHR43240:SF20">
    <property type="entry name" value="MEDIUM_LONG-CHAIN ACYL-COA THIOESTERASE YIGI"/>
    <property type="match status" value="1"/>
</dbReference>
<evidence type="ECO:0000256" key="2">
    <source>
        <dbReference type="ARBA" id="ARBA00035880"/>
    </source>
</evidence>
<reference evidence="10" key="2">
    <citation type="submission" date="2021-01" db="EMBL/GenBank/DDBJ databases">
        <title>Diatom-associated Roseobacters Show Island Model of Population Structure.</title>
        <authorList>
            <person name="Qu L."/>
            <person name="Feng X."/>
            <person name="Chen Y."/>
            <person name="Li L."/>
            <person name="Wang X."/>
            <person name="Hu Z."/>
            <person name="Wang H."/>
            <person name="Luo H."/>
        </authorList>
    </citation>
    <scope>NUCLEOTIDE SEQUENCE</scope>
    <source>
        <strain evidence="10">SM26-45</strain>
    </source>
</reference>
<dbReference type="AlphaFoldDB" id="A0A073IXL5"/>
<feature type="domain" description="Thioesterase" evidence="8">
    <location>
        <begin position="54"/>
        <end position="128"/>
    </location>
</feature>
<dbReference type="OrthoDB" id="9806185at2"/>
<dbReference type="RefSeq" id="WP_037929801.1">
    <property type="nucleotide sequence ID" value="NZ_CP054604.1"/>
</dbReference>
<organism evidence="9 11">
    <name type="scientific">Pseudosulfitobacter pseudonitzschiae</name>
    <dbReference type="NCBI Taxonomy" id="1402135"/>
    <lineage>
        <taxon>Bacteria</taxon>
        <taxon>Pseudomonadati</taxon>
        <taxon>Pseudomonadota</taxon>
        <taxon>Alphaproteobacteria</taxon>
        <taxon>Rhodobacterales</taxon>
        <taxon>Roseobacteraceae</taxon>
        <taxon>Pseudosulfitobacter</taxon>
    </lineage>
</organism>
<dbReference type="GO" id="GO:0047617">
    <property type="term" value="F:fatty acyl-CoA hydrolase activity"/>
    <property type="evidence" value="ECO:0007669"/>
    <property type="project" value="UniProtKB-EC"/>
</dbReference>
<comment type="catalytic activity">
    <reaction evidence="3">
        <text>a long-chain fatty acyl-CoA + H2O = a long-chain fatty acid + CoA + H(+)</text>
        <dbReference type="Rhea" id="RHEA:67680"/>
        <dbReference type="ChEBI" id="CHEBI:15377"/>
        <dbReference type="ChEBI" id="CHEBI:15378"/>
        <dbReference type="ChEBI" id="CHEBI:57287"/>
        <dbReference type="ChEBI" id="CHEBI:57560"/>
        <dbReference type="ChEBI" id="CHEBI:83139"/>
    </reaction>
</comment>
<evidence type="ECO:0000256" key="4">
    <source>
        <dbReference type="ARBA" id="ARBA00038381"/>
    </source>
</evidence>
<evidence type="ECO:0000259" key="8">
    <source>
        <dbReference type="Pfam" id="PF03061"/>
    </source>
</evidence>
<evidence type="ECO:0000313" key="10">
    <source>
        <dbReference type="EMBL" id="MBM2355658.1"/>
    </source>
</evidence>
<comment type="caution">
    <text evidence="9">The sequence shown here is derived from an EMBL/GenBank/DDBJ whole genome shotgun (WGS) entry which is preliminary data.</text>
</comment>
<dbReference type="InterPro" id="IPR003736">
    <property type="entry name" value="PAAI_dom"/>
</dbReference>
<dbReference type="PANTHER" id="PTHR43240">
    <property type="entry name" value="1,4-DIHYDROXY-2-NAPHTHOYL-COA THIOESTERASE 1"/>
    <property type="match status" value="1"/>
</dbReference>
<evidence type="ECO:0000256" key="7">
    <source>
        <dbReference type="ARBA" id="ARBA00048062"/>
    </source>
</evidence>
<comment type="catalytic activity">
    <reaction evidence="7">
        <text>a medium-chain fatty acyl-CoA + H2O = a medium-chain fatty acid + CoA + H(+)</text>
        <dbReference type="Rhea" id="RHEA:68184"/>
        <dbReference type="ChEBI" id="CHEBI:15377"/>
        <dbReference type="ChEBI" id="CHEBI:15378"/>
        <dbReference type="ChEBI" id="CHEBI:57287"/>
        <dbReference type="ChEBI" id="CHEBI:59558"/>
        <dbReference type="ChEBI" id="CHEBI:90546"/>
    </reaction>
</comment>
<keyword evidence="11" id="KW-1185">Reference proteome</keyword>
<dbReference type="GeneID" id="68872385"/>
<sequence>MAQFDPRNPDFDARVRESFERQKVMHTLGIGIADLSPGHIVLEMANSDALTQQHGFLHAGIVSTALDSACGYAAFSLMPADAAVLTAEFKINLLNPADGERFRFVADVVKPGRTLTVCEARAYAMKGQDEKLVATMTGTLMALVGRTGVAG</sequence>
<dbReference type="InterPro" id="IPR029069">
    <property type="entry name" value="HotDog_dom_sf"/>
</dbReference>
<evidence type="ECO:0000256" key="1">
    <source>
        <dbReference type="ARBA" id="ARBA00022801"/>
    </source>
</evidence>
<dbReference type="NCBIfam" id="TIGR00369">
    <property type="entry name" value="unchar_dom_1"/>
    <property type="match status" value="1"/>
</dbReference>
<comment type="similarity">
    <text evidence="4">Belongs to the YigI thioesterase family.</text>
</comment>
<proteinExistence type="inferred from homology"/>
<dbReference type="SUPFAM" id="SSF54637">
    <property type="entry name" value="Thioesterase/thiol ester dehydrase-isomerase"/>
    <property type="match status" value="1"/>
</dbReference>
<dbReference type="Proteomes" id="UP000809337">
    <property type="component" value="Unassembled WGS sequence"/>
</dbReference>